<protein>
    <submittedName>
        <fullName evidence="1">Uncharacterized protein</fullName>
    </submittedName>
</protein>
<evidence type="ECO:0000313" key="1">
    <source>
        <dbReference type="EMBL" id="KKK97915.1"/>
    </source>
</evidence>
<comment type="caution">
    <text evidence="1">The sequence shown here is derived from an EMBL/GenBank/DDBJ whole genome shotgun (WGS) entry which is preliminary data.</text>
</comment>
<dbReference type="EMBL" id="LAZR01045839">
    <property type="protein sequence ID" value="KKK97915.1"/>
    <property type="molecule type" value="Genomic_DNA"/>
</dbReference>
<accession>A0A0F9AI17</accession>
<feature type="non-terminal residue" evidence="1">
    <location>
        <position position="53"/>
    </location>
</feature>
<gene>
    <name evidence="1" type="ORF">LCGC14_2647960</name>
</gene>
<organism evidence="1">
    <name type="scientific">marine sediment metagenome</name>
    <dbReference type="NCBI Taxonomy" id="412755"/>
    <lineage>
        <taxon>unclassified sequences</taxon>
        <taxon>metagenomes</taxon>
        <taxon>ecological metagenomes</taxon>
    </lineage>
</organism>
<sequence length="53" mass="6013">MRPDLHGAVQSGLFAALSWRRFCDDTRTRIDACSCIMRTRDYERAMKGGTMSA</sequence>
<name>A0A0F9AI17_9ZZZZ</name>
<dbReference type="AlphaFoldDB" id="A0A0F9AI17"/>
<reference evidence="1" key="1">
    <citation type="journal article" date="2015" name="Nature">
        <title>Complex archaea that bridge the gap between prokaryotes and eukaryotes.</title>
        <authorList>
            <person name="Spang A."/>
            <person name="Saw J.H."/>
            <person name="Jorgensen S.L."/>
            <person name="Zaremba-Niedzwiedzka K."/>
            <person name="Martijn J."/>
            <person name="Lind A.E."/>
            <person name="van Eijk R."/>
            <person name="Schleper C."/>
            <person name="Guy L."/>
            <person name="Ettema T.J."/>
        </authorList>
    </citation>
    <scope>NUCLEOTIDE SEQUENCE</scope>
</reference>
<proteinExistence type="predicted"/>